<keyword evidence="3" id="KW-1185">Reference proteome</keyword>
<comment type="caution">
    <text evidence="2">The sequence shown here is derived from an EMBL/GenBank/DDBJ whole genome shotgun (WGS) entry which is preliminary data.</text>
</comment>
<evidence type="ECO:0000256" key="1">
    <source>
        <dbReference type="SAM" id="MobiDB-lite"/>
    </source>
</evidence>
<evidence type="ECO:0000313" key="3">
    <source>
        <dbReference type="Proteomes" id="UP000783863"/>
    </source>
</evidence>
<accession>A0A8J7YMG6</accession>
<proteinExistence type="predicted"/>
<dbReference type="EMBL" id="RKLQ01000004">
    <property type="protein sequence ID" value="MBX0305494.1"/>
    <property type="molecule type" value="Genomic_DNA"/>
</dbReference>
<reference evidence="2" key="1">
    <citation type="submission" date="2021-06" db="EMBL/GenBank/DDBJ databases">
        <title>Halomicroarcula sp. F24A a new haloarchaeum isolated from saline soil.</title>
        <authorList>
            <person name="Duran-Viseras A."/>
            <person name="Sanchez-Porro C."/>
            <person name="Ventosa A."/>
        </authorList>
    </citation>
    <scope>NUCLEOTIDE SEQUENCE</scope>
    <source>
        <strain evidence="2">F24A</strain>
    </source>
</reference>
<dbReference type="AlphaFoldDB" id="A0A8J7YMG6"/>
<protein>
    <submittedName>
        <fullName evidence="2">Uncharacterized protein</fullName>
    </submittedName>
</protein>
<name>A0A8J7YMG6_9EURY</name>
<gene>
    <name evidence="2" type="ORF">EGD98_17680</name>
</gene>
<dbReference type="RefSeq" id="WP_220589726.1">
    <property type="nucleotide sequence ID" value="NZ_RKLQ01000004.1"/>
</dbReference>
<sequence>MSNPTIESADDRVPPLSLPAGSLSRSDRRYGYEVGVDPPDIEPIEHQIRLDFINGERIRSDHLLSDYNHWTYDADDPSTDPWLRGPAKPNGLQLAEESCLYRVKEEERFFECPEDSAVIADAPVYLAAQLEEVREHDDTESALEKARERRVNWYRESIPGKNLYQILKKSSYGTLISGGKGPSLATAALTEDNVFEGTVVVSEDTDPKKYARQQNLPEEFVYRESEFTHADSDPAPSIVDFGIELPAPLLIGCFVNGSRYPFIPWGDGLTCSCPYKHDQAWRVMCKHELLASNICGFESSSIFIPSVRGIDIPHRARRFVSPEIAATHRSTTN</sequence>
<organism evidence="2 3">
    <name type="scientific">Haloarcula salinisoli</name>
    <dbReference type="NCBI Taxonomy" id="2487746"/>
    <lineage>
        <taxon>Archaea</taxon>
        <taxon>Methanobacteriati</taxon>
        <taxon>Methanobacteriota</taxon>
        <taxon>Stenosarchaea group</taxon>
        <taxon>Halobacteria</taxon>
        <taxon>Halobacteriales</taxon>
        <taxon>Haloarculaceae</taxon>
        <taxon>Haloarcula</taxon>
    </lineage>
</organism>
<feature type="region of interest" description="Disordered" evidence="1">
    <location>
        <begin position="1"/>
        <end position="25"/>
    </location>
</feature>
<evidence type="ECO:0000313" key="2">
    <source>
        <dbReference type="EMBL" id="MBX0305494.1"/>
    </source>
</evidence>
<dbReference type="Proteomes" id="UP000783863">
    <property type="component" value="Unassembled WGS sequence"/>
</dbReference>